<dbReference type="EC" id="3.1.1.-" evidence="3"/>
<keyword evidence="6" id="KW-1185">Reference proteome</keyword>
<evidence type="ECO:0000313" key="6">
    <source>
        <dbReference type="Proteomes" id="UP000799772"/>
    </source>
</evidence>
<comment type="caution">
    <text evidence="5">The sequence shown here is derived from an EMBL/GenBank/DDBJ whole genome shotgun (WGS) entry which is preliminary data.</text>
</comment>
<evidence type="ECO:0000313" key="5">
    <source>
        <dbReference type="EMBL" id="KAF2101957.1"/>
    </source>
</evidence>
<dbReference type="Gene3D" id="3.40.50.1820">
    <property type="entry name" value="alpha/beta hydrolase"/>
    <property type="match status" value="1"/>
</dbReference>
<evidence type="ECO:0000256" key="2">
    <source>
        <dbReference type="ARBA" id="ARBA00022801"/>
    </source>
</evidence>
<reference evidence="5" key="1">
    <citation type="journal article" date="2020" name="Stud. Mycol.">
        <title>101 Dothideomycetes genomes: a test case for predicting lifestyles and emergence of pathogens.</title>
        <authorList>
            <person name="Haridas S."/>
            <person name="Albert R."/>
            <person name="Binder M."/>
            <person name="Bloem J."/>
            <person name="Labutti K."/>
            <person name="Salamov A."/>
            <person name="Andreopoulos B."/>
            <person name="Baker S."/>
            <person name="Barry K."/>
            <person name="Bills G."/>
            <person name="Bluhm B."/>
            <person name="Cannon C."/>
            <person name="Castanera R."/>
            <person name="Culley D."/>
            <person name="Daum C."/>
            <person name="Ezra D."/>
            <person name="Gonzalez J."/>
            <person name="Henrissat B."/>
            <person name="Kuo A."/>
            <person name="Liang C."/>
            <person name="Lipzen A."/>
            <person name="Lutzoni F."/>
            <person name="Magnuson J."/>
            <person name="Mondo S."/>
            <person name="Nolan M."/>
            <person name="Ohm R."/>
            <person name="Pangilinan J."/>
            <person name="Park H.-J."/>
            <person name="Ramirez L."/>
            <person name="Alfaro M."/>
            <person name="Sun H."/>
            <person name="Tritt A."/>
            <person name="Yoshinaga Y."/>
            <person name="Zwiers L.-H."/>
            <person name="Turgeon B."/>
            <person name="Goodwin S."/>
            <person name="Spatafora J."/>
            <person name="Crous P."/>
            <person name="Grigoriev I."/>
        </authorList>
    </citation>
    <scope>NUCLEOTIDE SEQUENCE</scope>
    <source>
        <strain evidence="5">CBS 133067</strain>
    </source>
</reference>
<dbReference type="InterPro" id="IPR002018">
    <property type="entry name" value="CarbesteraseB"/>
</dbReference>
<feature type="chain" id="PRO_5040528428" description="Carboxylic ester hydrolase" evidence="3">
    <location>
        <begin position="20"/>
        <end position="537"/>
    </location>
</feature>
<dbReference type="Pfam" id="PF00135">
    <property type="entry name" value="COesterase"/>
    <property type="match status" value="1"/>
</dbReference>
<feature type="signal peptide" evidence="3">
    <location>
        <begin position="1"/>
        <end position="19"/>
    </location>
</feature>
<dbReference type="PROSITE" id="PS00941">
    <property type="entry name" value="CARBOXYLESTERASE_B_2"/>
    <property type="match status" value="1"/>
</dbReference>
<dbReference type="PANTHER" id="PTHR11559">
    <property type="entry name" value="CARBOXYLESTERASE"/>
    <property type="match status" value="1"/>
</dbReference>
<dbReference type="Proteomes" id="UP000799772">
    <property type="component" value="Unassembled WGS sequence"/>
</dbReference>
<accession>A0A9P4IP37</accession>
<keyword evidence="2 3" id="KW-0378">Hydrolase</keyword>
<dbReference type="InterPro" id="IPR019826">
    <property type="entry name" value="Carboxylesterase_B_AS"/>
</dbReference>
<evidence type="ECO:0000256" key="3">
    <source>
        <dbReference type="RuleBase" id="RU361235"/>
    </source>
</evidence>
<dbReference type="OrthoDB" id="408631at2759"/>
<sequence length="537" mass="58830">MGSIFLFLFSFLLLSFVLAGDTLVQLDYASYKGTDRGNGISDWLGMRYAAPPTGKLRFSAPEDPPRSHSVQNADKHGLICLGTGAPPDSKTQSEDCLFIDVYAPTSATPNSKLPVYFFIQGGGFNTNSNPNLNGTGLIHASGGNIIVANFNYRVGPYGFLASKEVEAGGSLNNGLKDQIKALQWVQKYISKFGGDPKHVVIGGDSAGAASVTYLQTAYGGRNDHLFIGSAAESQSFATELTVSASQYMYDNLVIRTSCANASDTLRCLRSVKASDLQAVNFNLPFPGGADPPLYMYQPTIDNDLIRDLPYNAYAQGKFIKIPTIFGDDTNGGATFAPPNTSTLAESNQFMKDQFPALTLADLAKIDQLYPLTNDRFPNSGPYYRQLSNVYGDMRYTCPGLYISKAYTKAGYKSYNYRYNVLDPHDVAVGLGVPHTVEINAIWAQSYDFAGPGAPASYNTTNKGIIPVIQGYWTSFIRTLDPNVHRFPGTPVWEEWTLKDDEWRRLKFQTNETAMEDVAPTQKSHCQWLQSIGPSVNQ</sequence>
<feature type="domain" description="Carboxylesterase type B" evidence="4">
    <location>
        <begin position="32"/>
        <end position="510"/>
    </location>
</feature>
<name>A0A9P4IP37_9PEZI</name>
<dbReference type="InterPro" id="IPR019819">
    <property type="entry name" value="Carboxylesterase_B_CS"/>
</dbReference>
<protein>
    <recommendedName>
        <fullName evidence="3">Carboxylic ester hydrolase</fullName>
        <ecNumber evidence="3">3.1.1.-</ecNumber>
    </recommendedName>
</protein>
<keyword evidence="3" id="KW-0732">Signal</keyword>
<evidence type="ECO:0000256" key="1">
    <source>
        <dbReference type="ARBA" id="ARBA00005964"/>
    </source>
</evidence>
<gene>
    <name evidence="5" type="ORF">NA57DRAFT_73396</name>
</gene>
<dbReference type="GO" id="GO:0016787">
    <property type="term" value="F:hydrolase activity"/>
    <property type="evidence" value="ECO:0007669"/>
    <property type="project" value="UniProtKB-KW"/>
</dbReference>
<evidence type="ECO:0000259" key="4">
    <source>
        <dbReference type="Pfam" id="PF00135"/>
    </source>
</evidence>
<dbReference type="EMBL" id="ML978123">
    <property type="protein sequence ID" value="KAF2101957.1"/>
    <property type="molecule type" value="Genomic_DNA"/>
</dbReference>
<dbReference type="InterPro" id="IPR050309">
    <property type="entry name" value="Type-B_Carboxylest/Lipase"/>
</dbReference>
<dbReference type="AlphaFoldDB" id="A0A9P4IP37"/>
<dbReference type="InterPro" id="IPR029058">
    <property type="entry name" value="AB_hydrolase_fold"/>
</dbReference>
<dbReference type="PROSITE" id="PS00122">
    <property type="entry name" value="CARBOXYLESTERASE_B_1"/>
    <property type="match status" value="1"/>
</dbReference>
<comment type="similarity">
    <text evidence="1 3">Belongs to the type-B carboxylesterase/lipase family.</text>
</comment>
<dbReference type="SUPFAM" id="SSF53474">
    <property type="entry name" value="alpha/beta-Hydrolases"/>
    <property type="match status" value="1"/>
</dbReference>
<proteinExistence type="inferred from homology"/>
<organism evidence="5 6">
    <name type="scientific">Rhizodiscina lignyota</name>
    <dbReference type="NCBI Taxonomy" id="1504668"/>
    <lineage>
        <taxon>Eukaryota</taxon>
        <taxon>Fungi</taxon>
        <taxon>Dikarya</taxon>
        <taxon>Ascomycota</taxon>
        <taxon>Pezizomycotina</taxon>
        <taxon>Dothideomycetes</taxon>
        <taxon>Pleosporomycetidae</taxon>
        <taxon>Aulographales</taxon>
        <taxon>Rhizodiscinaceae</taxon>
        <taxon>Rhizodiscina</taxon>
    </lineage>
</organism>